<dbReference type="PANTHER" id="PTHR45856:SF24">
    <property type="entry name" value="FUNGAL LIPASE-LIKE DOMAIN-CONTAINING PROTEIN"/>
    <property type="match status" value="1"/>
</dbReference>
<dbReference type="AlphaFoldDB" id="K3WQF0"/>
<dbReference type="Proteomes" id="UP000019132">
    <property type="component" value="Unassembled WGS sequence"/>
</dbReference>
<dbReference type="CDD" id="cd00519">
    <property type="entry name" value="Lipase_3"/>
    <property type="match status" value="1"/>
</dbReference>
<dbReference type="eggNOG" id="KOG4569">
    <property type="taxonomic scope" value="Eukaryota"/>
</dbReference>
<evidence type="ECO:0000259" key="1">
    <source>
        <dbReference type="Pfam" id="PF01764"/>
    </source>
</evidence>
<feature type="domain" description="Fungal lipase-type" evidence="1">
    <location>
        <begin position="90"/>
        <end position="260"/>
    </location>
</feature>
<dbReference type="InterPro" id="IPR051218">
    <property type="entry name" value="Sec_MonoDiacylglyc_Lipase"/>
</dbReference>
<dbReference type="GO" id="GO:0006629">
    <property type="term" value="P:lipid metabolic process"/>
    <property type="evidence" value="ECO:0007669"/>
    <property type="project" value="InterPro"/>
</dbReference>
<evidence type="ECO:0000313" key="2">
    <source>
        <dbReference type="EnsemblProtists" id="PYU1_T007192"/>
    </source>
</evidence>
<keyword evidence="3" id="KW-1185">Reference proteome</keyword>
<dbReference type="OMA" id="WHRILCK"/>
<protein>
    <recommendedName>
        <fullName evidence="1">Fungal lipase-type domain-containing protein</fullName>
    </recommendedName>
</protein>
<evidence type="ECO:0000313" key="3">
    <source>
        <dbReference type="Proteomes" id="UP000019132"/>
    </source>
</evidence>
<reference evidence="3" key="2">
    <citation type="submission" date="2010-04" db="EMBL/GenBank/DDBJ databases">
        <authorList>
            <person name="Buell R."/>
            <person name="Hamilton J."/>
            <person name="Hostetler J."/>
        </authorList>
    </citation>
    <scope>NUCLEOTIDE SEQUENCE [LARGE SCALE GENOMIC DNA]</scope>
    <source>
        <strain evidence="3">DAOM:BR144</strain>
    </source>
</reference>
<reference evidence="3" key="1">
    <citation type="journal article" date="2010" name="Genome Biol.">
        <title>Genome sequence of the necrotrophic plant pathogen Pythium ultimum reveals original pathogenicity mechanisms and effector repertoire.</title>
        <authorList>
            <person name="Levesque C.A."/>
            <person name="Brouwer H."/>
            <person name="Cano L."/>
            <person name="Hamilton J.P."/>
            <person name="Holt C."/>
            <person name="Huitema E."/>
            <person name="Raffaele S."/>
            <person name="Robideau G.P."/>
            <person name="Thines M."/>
            <person name="Win J."/>
            <person name="Zerillo M.M."/>
            <person name="Beakes G.W."/>
            <person name="Boore J.L."/>
            <person name="Busam D."/>
            <person name="Dumas B."/>
            <person name="Ferriera S."/>
            <person name="Fuerstenberg S.I."/>
            <person name="Gachon C.M."/>
            <person name="Gaulin E."/>
            <person name="Govers F."/>
            <person name="Grenville-Briggs L."/>
            <person name="Horner N."/>
            <person name="Hostetler J."/>
            <person name="Jiang R.H."/>
            <person name="Johnson J."/>
            <person name="Krajaejun T."/>
            <person name="Lin H."/>
            <person name="Meijer H.J."/>
            <person name="Moore B."/>
            <person name="Morris P."/>
            <person name="Phuntmart V."/>
            <person name="Puiu D."/>
            <person name="Shetty J."/>
            <person name="Stajich J.E."/>
            <person name="Tripathy S."/>
            <person name="Wawra S."/>
            <person name="van West P."/>
            <person name="Whitty B.R."/>
            <person name="Coutinho P.M."/>
            <person name="Henrissat B."/>
            <person name="Martin F."/>
            <person name="Thomas P.D."/>
            <person name="Tyler B.M."/>
            <person name="De Vries R.P."/>
            <person name="Kamoun S."/>
            <person name="Yandell M."/>
            <person name="Tisserat N."/>
            <person name="Buell C.R."/>
        </authorList>
    </citation>
    <scope>NUCLEOTIDE SEQUENCE</scope>
    <source>
        <strain evidence="3">DAOM:BR144</strain>
    </source>
</reference>
<dbReference type="EMBL" id="GL376560">
    <property type="status" value="NOT_ANNOTATED_CDS"/>
    <property type="molecule type" value="Genomic_DNA"/>
</dbReference>
<dbReference type="VEuPathDB" id="FungiDB:PYU1_G007177"/>
<dbReference type="InterPro" id="IPR029058">
    <property type="entry name" value="AB_hydrolase_fold"/>
</dbReference>
<dbReference type="InterPro" id="IPR002921">
    <property type="entry name" value="Fungal_lipase-type"/>
</dbReference>
<dbReference type="STRING" id="431595.K3WQF0"/>
<name>K3WQF0_GLOUD</name>
<dbReference type="Pfam" id="PF01764">
    <property type="entry name" value="Lipase_3"/>
    <property type="match status" value="1"/>
</dbReference>
<dbReference type="EnsemblProtists" id="PYU1_T007192">
    <property type="protein sequence ID" value="PYU1_T007192"/>
    <property type="gene ID" value="PYU1_G007177"/>
</dbReference>
<dbReference type="PANTHER" id="PTHR45856">
    <property type="entry name" value="ALPHA/BETA-HYDROLASES SUPERFAMILY PROTEIN"/>
    <property type="match status" value="1"/>
</dbReference>
<organism evidence="2 3">
    <name type="scientific">Globisporangium ultimum (strain ATCC 200006 / CBS 805.95 / DAOM BR144)</name>
    <name type="common">Pythium ultimum</name>
    <dbReference type="NCBI Taxonomy" id="431595"/>
    <lineage>
        <taxon>Eukaryota</taxon>
        <taxon>Sar</taxon>
        <taxon>Stramenopiles</taxon>
        <taxon>Oomycota</taxon>
        <taxon>Peronosporomycetes</taxon>
        <taxon>Pythiales</taxon>
        <taxon>Pythiaceae</taxon>
        <taxon>Globisporangium</taxon>
    </lineage>
</organism>
<accession>K3WQF0</accession>
<dbReference type="InParanoid" id="K3WQF0"/>
<dbReference type="Gene3D" id="3.40.50.1820">
    <property type="entry name" value="alpha/beta hydrolase"/>
    <property type="match status" value="1"/>
</dbReference>
<dbReference type="HOGENOM" id="CLU_732563_0_0_1"/>
<reference evidence="2" key="3">
    <citation type="submission" date="2015-02" db="UniProtKB">
        <authorList>
            <consortium name="EnsemblProtists"/>
        </authorList>
    </citation>
    <scope>IDENTIFICATION</scope>
    <source>
        <strain evidence="2">DAOM BR144</strain>
    </source>
</reference>
<dbReference type="SUPFAM" id="SSF53474">
    <property type="entry name" value="alpha/beta-Hydrolases"/>
    <property type="match status" value="1"/>
</dbReference>
<sequence length="378" mass="42481">MKTKFTNLKDIEHIDPSHFIMDKQVEAFNLAQLVYTCGKHESSFDDPVAEIAHIQKLIMNPQFAIVEIIQDKATDTHCLLLASSTMIVATFRGTSSKTNAKTDLKAAMSVHRTAKQLDFTKMPSLSGRSRQLNTAKLQILAQTKRTWWHRILCKRNSPKVHSGFYAAYLSVEKRVLTRIKALHDQNPRKILATGHSLGGALAVLCSFDIVAQLKITNVTCTTFGCPRVGNTAFKKKYNHAVPATFAFVNAADLVTKLPPKTPKALSYTSVGTIVLINAFGNLVIAPNVLELAVLHKGYSAMAHTLKAYHLSLLLWCLRSHKMQYHPRFWRQPREFLKANYSHLPDIQEYLKVRMAESAPTAGRLRRWRQVPDISAPNP</sequence>
<proteinExistence type="predicted"/>